<dbReference type="GO" id="GO:1903977">
    <property type="term" value="P:positive regulation of glial cell migration"/>
    <property type="evidence" value="ECO:0007669"/>
    <property type="project" value="EnsemblMetazoa"/>
</dbReference>
<keyword evidence="4" id="KW-1185">Reference proteome</keyword>
<reference evidence="3 4" key="1">
    <citation type="journal article" date="2007" name="Nature">
        <title>Evolution of genes and genomes on the Drosophila phylogeny.</title>
        <authorList>
            <consortium name="Drosophila 12 Genomes Consortium"/>
            <person name="Clark A.G."/>
            <person name="Eisen M.B."/>
            <person name="Smith D.R."/>
            <person name="Bergman C.M."/>
            <person name="Oliver B."/>
            <person name="Markow T.A."/>
            <person name="Kaufman T.C."/>
            <person name="Kellis M."/>
            <person name="Gelbart W."/>
            <person name="Iyer V.N."/>
            <person name="Pollard D.A."/>
            <person name="Sackton T.B."/>
            <person name="Larracuente A.M."/>
            <person name="Singh N.D."/>
            <person name="Abad J.P."/>
            <person name="Abt D.N."/>
            <person name="Adryan B."/>
            <person name="Aguade M."/>
            <person name="Akashi H."/>
            <person name="Anderson W.W."/>
            <person name="Aquadro C.F."/>
            <person name="Ardell D.H."/>
            <person name="Arguello R."/>
            <person name="Artieri C.G."/>
            <person name="Barbash D.A."/>
            <person name="Barker D."/>
            <person name="Barsanti P."/>
            <person name="Batterham P."/>
            <person name="Batzoglou S."/>
            <person name="Begun D."/>
            <person name="Bhutkar A."/>
            <person name="Blanco E."/>
            <person name="Bosak S.A."/>
            <person name="Bradley R.K."/>
            <person name="Brand A.D."/>
            <person name="Brent M.R."/>
            <person name="Brooks A.N."/>
            <person name="Brown R.H."/>
            <person name="Butlin R.K."/>
            <person name="Caggese C."/>
            <person name="Calvi B.R."/>
            <person name="Bernardo de Carvalho A."/>
            <person name="Caspi A."/>
            <person name="Castrezana S."/>
            <person name="Celniker S.E."/>
            <person name="Chang J.L."/>
            <person name="Chapple C."/>
            <person name="Chatterji S."/>
            <person name="Chinwalla A."/>
            <person name="Civetta A."/>
            <person name="Clifton S.W."/>
            <person name="Comeron J.M."/>
            <person name="Costello J.C."/>
            <person name="Coyne J.A."/>
            <person name="Daub J."/>
            <person name="David R.G."/>
            <person name="Delcher A.L."/>
            <person name="Delehaunty K."/>
            <person name="Do C.B."/>
            <person name="Ebling H."/>
            <person name="Edwards K."/>
            <person name="Eickbush T."/>
            <person name="Evans J.D."/>
            <person name="Filipski A."/>
            <person name="Findeiss S."/>
            <person name="Freyhult E."/>
            <person name="Fulton L."/>
            <person name="Fulton R."/>
            <person name="Garcia A.C."/>
            <person name="Gardiner A."/>
            <person name="Garfield D.A."/>
            <person name="Garvin B.E."/>
            <person name="Gibson G."/>
            <person name="Gilbert D."/>
            <person name="Gnerre S."/>
            <person name="Godfrey J."/>
            <person name="Good R."/>
            <person name="Gotea V."/>
            <person name="Gravely B."/>
            <person name="Greenberg A.J."/>
            <person name="Griffiths-Jones S."/>
            <person name="Gross S."/>
            <person name="Guigo R."/>
            <person name="Gustafson E.A."/>
            <person name="Haerty W."/>
            <person name="Hahn M.W."/>
            <person name="Halligan D.L."/>
            <person name="Halpern A.L."/>
            <person name="Halter G.M."/>
            <person name="Han M.V."/>
            <person name="Heger A."/>
            <person name="Hillier L."/>
            <person name="Hinrichs A.S."/>
            <person name="Holmes I."/>
            <person name="Hoskins R.A."/>
            <person name="Hubisz M.J."/>
            <person name="Hultmark D."/>
            <person name="Huntley M.A."/>
            <person name="Jaffe D.B."/>
            <person name="Jagadeeshan S."/>
            <person name="Jeck W.R."/>
            <person name="Johnson J."/>
            <person name="Jones C.D."/>
            <person name="Jordan W.C."/>
            <person name="Karpen G.H."/>
            <person name="Kataoka E."/>
            <person name="Keightley P.D."/>
            <person name="Kheradpour P."/>
            <person name="Kirkness E.F."/>
            <person name="Koerich L.B."/>
            <person name="Kristiansen K."/>
            <person name="Kudrna D."/>
            <person name="Kulathinal R.J."/>
            <person name="Kumar S."/>
            <person name="Kwok R."/>
            <person name="Lander E."/>
            <person name="Langley C.H."/>
            <person name="Lapoint R."/>
            <person name="Lazzaro B.P."/>
            <person name="Lee S.J."/>
            <person name="Levesque L."/>
            <person name="Li R."/>
            <person name="Lin C.F."/>
            <person name="Lin M.F."/>
            <person name="Lindblad-Toh K."/>
            <person name="Llopart A."/>
            <person name="Long M."/>
            <person name="Low L."/>
            <person name="Lozovsky E."/>
            <person name="Lu J."/>
            <person name="Luo M."/>
            <person name="Machado C.A."/>
            <person name="Makalowski W."/>
            <person name="Marzo M."/>
            <person name="Matsuda M."/>
            <person name="Matzkin L."/>
            <person name="McAllister B."/>
            <person name="McBride C.S."/>
            <person name="McKernan B."/>
            <person name="McKernan K."/>
            <person name="Mendez-Lago M."/>
            <person name="Minx P."/>
            <person name="Mollenhauer M.U."/>
            <person name="Montooth K."/>
            <person name="Mount S.M."/>
            <person name="Mu X."/>
            <person name="Myers E."/>
            <person name="Negre B."/>
            <person name="Newfeld S."/>
            <person name="Nielsen R."/>
            <person name="Noor M.A."/>
            <person name="O'Grady P."/>
            <person name="Pachter L."/>
            <person name="Papaceit M."/>
            <person name="Parisi M.J."/>
            <person name="Parisi M."/>
            <person name="Parts L."/>
            <person name="Pedersen J.S."/>
            <person name="Pesole G."/>
            <person name="Phillippy A.M."/>
            <person name="Ponting C.P."/>
            <person name="Pop M."/>
            <person name="Porcelli D."/>
            <person name="Powell J.R."/>
            <person name="Prohaska S."/>
            <person name="Pruitt K."/>
            <person name="Puig M."/>
            <person name="Quesneville H."/>
            <person name="Ram K.R."/>
            <person name="Rand D."/>
            <person name="Rasmussen M.D."/>
            <person name="Reed L.K."/>
            <person name="Reenan R."/>
            <person name="Reily A."/>
            <person name="Remington K.A."/>
            <person name="Rieger T.T."/>
            <person name="Ritchie M.G."/>
            <person name="Robin C."/>
            <person name="Rogers Y.H."/>
            <person name="Rohde C."/>
            <person name="Rozas J."/>
            <person name="Rubenfield M.J."/>
            <person name="Ruiz A."/>
            <person name="Russo S."/>
            <person name="Salzberg S.L."/>
            <person name="Sanchez-Gracia A."/>
            <person name="Saranga D.J."/>
            <person name="Sato H."/>
            <person name="Schaeffer S.W."/>
            <person name="Schatz M.C."/>
            <person name="Schlenke T."/>
            <person name="Schwartz R."/>
            <person name="Segarra C."/>
            <person name="Singh R.S."/>
            <person name="Sirot L."/>
            <person name="Sirota M."/>
            <person name="Sisneros N.B."/>
            <person name="Smith C.D."/>
            <person name="Smith T.F."/>
            <person name="Spieth J."/>
            <person name="Stage D.E."/>
            <person name="Stark A."/>
            <person name="Stephan W."/>
            <person name="Strausberg R.L."/>
            <person name="Strempel S."/>
            <person name="Sturgill D."/>
            <person name="Sutton G."/>
            <person name="Sutton G.G."/>
            <person name="Tao W."/>
            <person name="Teichmann S."/>
            <person name="Tobari Y.N."/>
            <person name="Tomimura Y."/>
            <person name="Tsolas J.M."/>
            <person name="Valente V.L."/>
            <person name="Venter E."/>
            <person name="Venter J.C."/>
            <person name="Vicario S."/>
            <person name="Vieira F.G."/>
            <person name="Vilella A.J."/>
            <person name="Villasante A."/>
            <person name="Walenz B."/>
            <person name="Wang J."/>
            <person name="Wasserman M."/>
            <person name="Watts T."/>
            <person name="Wilson D."/>
            <person name="Wilson R.K."/>
            <person name="Wing R.A."/>
            <person name="Wolfner M.F."/>
            <person name="Wong A."/>
            <person name="Wong G.K."/>
            <person name="Wu C.I."/>
            <person name="Wu G."/>
            <person name="Yamamoto D."/>
            <person name="Yang H.P."/>
            <person name="Yang S.P."/>
            <person name="Yorke J.A."/>
            <person name="Yoshida K."/>
            <person name="Zdobnov E."/>
            <person name="Zhang P."/>
            <person name="Zhang Y."/>
            <person name="Zimin A.V."/>
            <person name="Baldwin J."/>
            <person name="Abdouelleil A."/>
            <person name="Abdulkadir J."/>
            <person name="Abebe A."/>
            <person name="Abera B."/>
            <person name="Abreu J."/>
            <person name="Acer S.C."/>
            <person name="Aftuck L."/>
            <person name="Alexander A."/>
            <person name="An P."/>
            <person name="Anderson E."/>
            <person name="Anderson S."/>
            <person name="Arachi H."/>
            <person name="Azer M."/>
            <person name="Bachantsang P."/>
            <person name="Barry A."/>
            <person name="Bayul T."/>
            <person name="Berlin A."/>
            <person name="Bessette D."/>
            <person name="Bloom T."/>
            <person name="Blye J."/>
            <person name="Boguslavskiy L."/>
            <person name="Bonnet C."/>
            <person name="Boukhgalter B."/>
            <person name="Bourzgui I."/>
            <person name="Brown A."/>
            <person name="Cahill P."/>
            <person name="Channer S."/>
            <person name="Cheshatsang Y."/>
            <person name="Chuda L."/>
            <person name="Citroen M."/>
            <person name="Collymore A."/>
            <person name="Cooke P."/>
            <person name="Costello M."/>
            <person name="D'Aco K."/>
            <person name="Daza R."/>
            <person name="De Haan G."/>
            <person name="DeGray S."/>
            <person name="DeMaso C."/>
            <person name="Dhargay N."/>
            <person name="Dooley K."/>
            <person name="Dooley E."/>
            <person name="Doricent M."/>
            <person name="Dorje P."/>
            <person name="Dorjee K."/>
            <person name="Dupes A."/>
            <person name="Elong R."/>
            <person name="Falk J."/>
            <person name="Farina A."/>
            <person name="Faro S."/>
            <person name="Ferguson D."/>
            <person name="Fisher S."/>
            <person name="Foley C.D."/>
            <person name="Franke A."/>
            <person name="Friedrich D."/>
            <person name="Gadbois L."/>
            <person name="Gearin G."/>
            <person name="Gearin C.R."/>
            <person name="Giannoukos G."/>
            <person name="Goode T."/>
            <person name="Graham J."/>
            <person name="Grandbois E."/>
            <person name="Grewal S."/>
            <person name="Gyaltsen K."/>
            <person name="Hafez N."/>
            <person name="Hagos B."/>
            <person name="Hall J."/>
            <person name="Henson C."/>
            <person name="Hollinger A."/>
            <person name="Honan T."/>
            <person name="Huard M.D."/>
            <person name="Hughes L."/>
            <person name="Hurhula B."/>
            <person name="Husby M.E."/>
            <person name="Kamat A."/>
            <person name="Kanga B."/>
            <person name="Kashin S."/>
            <person name="Khazanovich D."/>
            <person name="Kisner P."/>
            <person name="Lance K."/>
            <person name="Lara M."/>
            <person name="Lee W."/>
            <person name="Lennon N."/>
            <person name="Letendre F."/>
            <person name="LeVine R."/>
            <person name="Lipovsky A."/>
            <person name="Liu X."/>
            <person name="Liu J."/>
            <person name="Liu S."/>
            <person name="Lokyitsang T."/>
            <person name="Lokyitsang Y."/>
            <person name="Lubonja R."/>
            <person name="Lui A."/>
            <person name="MacDonald P."/>
            <person name="Magnisalis V."/>
            <person name="Maru K."/>
            <person name="Matthews C."/>
            <person name="McCusker W."/>
            <person name="McDonough S."/>
            <person name="Mehta T."/>
            <person name="Meldrim J."/>
            <person name="Meneus L."/>
            <person name="Mihai O."/>
            <person name="Mihalev A."/>
            <person name="Mihova T."/>
            <person name="Mittelman R."/>
            <person name="Mlenga V."/>
            <person name="Montmayeur A."/>
            <person name="Mulrain L."/>
            <person name="Navidi A."/>
            <person name="Naylor J."/>
            <person name="Negash T."/>
            <person name="Nguyen T."/>
            <person name="Nguyen N."/>
            <person name="Nicol R."/>
            <person name="Norbu C."/>
            <person name="Norbu N."/>
            <person name="Novod N."/>
            <person name="O'Neill B."/>
            <person name="Osman S."/>
            <person name="Markiewicz E."/>
            <person name="Oyono O.L."/>
            <person name="Patti C."/>
            <person name="Phunkhang P."/>
            <person name="Pierre F."/>
            <person name="Priest M."/>
            <person name="Raghuraman S."/>
            <person name="Rege F."/>
            <person name="Reyes R."/>
            <person name="Rise C."/>
            <person name="Rogov P."/>
            <person name="Ross K."/>
            <person name="Ryan E."/>
            <person name="Settipalli S."/>
            <person name="Shea T."/>
            <person name="Sherpa N."/>
            <person name="Shi L."/>
            <person name="Shih D."/>
            <person name="Sparrow T."/>
            <person name="Spaulding J."/>
            <person name="Stalker J."/>
            <person name="Stange-Thomann N."/>
            <person name="Stavropoulos S."/>
            <person name="Stone C."/>
            <person name="Strader C."/>
            <person name="Tesfaye S."/>
            <person name="Thomson T."/>
            <person name="Thoulutsang Y."/>
            <person name="Thoulutsang D."/>
            <person name="Topham K."/>
            <person name="Topping I."/>
            <person name="Tsamla T."/>
            <person name="Vassiliev H."/>
            <person name="Vo A."/>
            <person name="Wangchuk T."/>
            <person name="Wangdi T."/>
            <person name="Weiand M."/>
            <person name="Wilkinson J."/>
            <person name="Wilson A."/>
            <person name="Yadav S."/>
            <person name="Young G."/>
            <person name="Yu Q."/>
            <person name="Zembek L."/>
            <person name="Zhong D."/>
            <person name="Zimmer A."/>
            <person name="Zwirko Z."/>
            <person name="Jaffe D.B."/>
            <person name="Alvarez P."/>
            <person name="Brockman W."/>
            <person name="Butler J."/>
            <person name="Chin C."/>
            <person name="Gnerre S."/>
            <person name="Grabherr M."/>
            <person name="Kleber M."/>
            <person name="Mauceli E."/>
            <person name="MacCallum I."/>
        </authorList>
    </citation>
    <scope>NUCLEOTIDE SEQUENCE [LARGE SCALE GENOMIC DNA]</scope>
    <source>
        <strain evidence="4">MSH-3 / Tucson 14011-0111.49</strain>
    </source>
</reference>
<evidence type="ECO:0000313" key="4">
    <source>
        <dbReference type="Proteomes" id="UP000008744"/>
    </source>
</evidence>
<dbReference type="GO" id="GO:0048018">
    <property type="term" value="F:receptor ligand activity"/>
    <property type="evidence" value="ECO:0007669"/>
    <property type="project" value="EnsemblMetazoa"/>
</dbReference>
<dbReference type="OrthoDB" id="5988014at2759"/>
<accession>B4H5A9</accession>
<evidence type="ECO:0000256" key="1">
    <source>
        <dbReference type="SAM" id="SignalP"/>
    </source>
</evidence>
<name>B4H5A9_DROPE</name>
<gene>
    <name evidence="3" type="primary">Dper\GL10084</name>
    <name evidence="3" type="ORF">Dper_GL10084</name>
</gene>
<evidence type="ECO:0000313" key="3">
    <source>
        <dbReference type="EMBL" id="EDW32945.1"/>
    </source>
</evidence>
<feature type="chain" id="PRO_5002808049" evidence="1">
    <location>
        <begin position="21"/>
        <end position="144"/>
    </location>
</feature>
<dbReference type="AlphaFoldDB" id="B4H5A9"/>
<dbReference type="GO" id="GO:0008078">
    <property type="term" value="P:mesodermal cell migration"/>
    <property type="evidence" value="ECO:0007669"/>
    <property type="project" value="EnsemblMetazoa"/>
</dbReference>
<protein>
    <submittedName>
        <fullName evidence="3">GL10084</fullName>
    </submittedName>
</protein>
<dbReference type="STRING" id="7234.B4H5A9"/>
<dbReference type="InterPro" id="IPR013087">
    <property type="entry name" value="Znf_C2H2_type"/>
</dbReference>
<dbReference type="GO" id="GO:0005615">
    <property type="term" value="C:extracellular space"/>
    <property type="evidence" value="ECO:0007669"/>
    <property type="project" value="EnsemblMetazoa"/>
</dbReference>
<dbReference type="PROSITE" id="PS00028">
    <property type="entry name" value="ZINC_FINGER_C2H2_1"/>
    <property type="match status" value="1"/>
</dbReference>
<dbReference type="GO" id="GO:0035169">
    <property type="term" value="P:lymph gland plasmatocyte differentiation"/>
    <property type="evidence" value="ECO:0007669"/>
    <property type="project" value="EnsemblMetazoa"/>
</dbReference>
<dbReference type="GO" id="GO:0008543">
    <property type="term" value="P:fibroblast growth factor receptor signaling pathway"/>
    <property type="evidence" value="ECO:0007669"/>
    <property type="project" value="EnsemblMetazoa"/>
</dbReference>
<evidence type="ECO:0000259" key="2">
    <source>
        <dbReference type="PROSITE" id="PS00028"/>
    </source>
</evidence>
<feature type="signal peptide" evidence="1">
    <location>
        <begin position="1"/>
        <end position="20"/>
    </location>
</feature>
<proteinExistence type="predicted"/>
<feature type="domain" description="C2H2-type" evidence="2">
    <location>
        <begin position="84"/>
        <end position="106"/>
    </location>
</feature>
<dbReference type="GO" id="GO:0035170">
    <property type="term" value="P:lymph gland crystal cell differentiation"/>
    <property type="evidence" value="ECO:0007669"/>
    <property type="project" value="EnsemblMetazoa"/>
</dbReference>
<keyword evidence="1" id="KW-0732">Signal</keyword>
<dbReference type="GO" id="GO:0007501">
    <property type="term" value="P:mesodermal cell fate specification"/>
    <property type="evidence" value="ECO:0007669"/>
    <property type="project" value="EnsemblMetazoa"/>
</dbReference>
<dbReference type="GO" id="GO:0007526">
    <property type="term" value="P:larval somatic muscle development"/>
    <property type="evidence" value="ECO:0007669"/>
    <property type="project" value="EnsemblMetazoa"/>
</dbReference>
<dbReference type="EMBL" id="CH479210">
    <property type="protein sequence ID" value="EDW32945.1"/>
    <property type="molecule type" value="Genomic_DNA"/>
</dbReference>
<dbReference type="Proteomes" id="UP000008744">
    <property type="component" value="Unassembled WGS sequence"/>
</dbReference>
<dbReference type="GO" id="GO:0021782">
    <property type="term" value="P:glial cell development"/>
    <property type="evidence" value="ECO:0007669"/>
    <property type="project" value="EnsemblMetazoa"/>
</dbReference>
<sequence length="144" mass="16197">MSNQLERLLFFIVVISGALCTVEDYVIMSQCAHNKAIHLAAAGTVSVTDISQIRKYIAINLLLSLPPTTLLAVFFVYRDTSLVCRKCPHNYFLYTKIFSHFCYCFHTPQSPSPSPTHSLASSHDKWNTFSAVELLIISPRLSLE</sequence>
<organism evidence="4">
    <name type="scientific">Drosophila persimilis</name>
    <name type="common">Fruit fly</name>
    <dbReference type="NCBI Taxonomy" id="7234"/>
    <lineage>
        <taxon>Eukaryota</taxon>
        <taxon>Metazoa</taxon>
        <taxon>Ecdysozoa</taxon>
        <taxon>Arthropoda</taxon>
        <taxon>Hexapoda</taxon>
        <taxon>Insecta</taxon>
        <taxon>Pterygota</taxon>
        <taxon>Neoptera</taxon>
        <taxon>Endopterygota</taxon>
        <taxon>Diptera</taxon>
        <taxon>Brachycera</taxon>
        <taxon>Muscomorpha</taxon>
        <taxon>Ephydroidea</taxon>
        <taxon>Drosophilidae</taxon>
        <taxon>Drosophila</taxon>
        <taxon>Sophophora</taxon>
    </lineage>
</organism>
<dbReference type="GO" id="GO:0051451">
    <property type="term" value="P:myoblast migration"/>
    <property type="evidence" value="ECO:0007669"/>
    <property type="project" value="EnsemblMetazoa"/>
</dbReference>
<dbReference type="GO" id="GO:0007523">
    <property type="term" value="P:larval visceral muscle development"/>
    <property type="evidence" value="ECO:0007669"/>
    <property type="project" value="EnsemblMetazoa"/>
</dbReference>
<dbReference type="HOGENOM" id="CLU_1798465_0_0_1"/>
<dbReference type="GO" id="GO:0035171">
    <property type="term" value="P:lamellocyte differentiation"/>
    <property type="evidence" value="ECO:0007669"/>
    <property type="project" value="EnsemblMetazoa"/>
</dbReference>